<keyword evidence="1" id="KW-1185">Reference proteome</keyword>
<dbReference type="WBParaSite" id="Minc3s07231g40876">
    <property type="protein sequence ID" value="Minc3s07231g40876"/>
    <property type="gene ID" value="Minc3s07231g40876"/>
</dbReference>
<name>A0A914NM89_MELIC</name>
<sequence>MLTLRHDGHTFGVDCTQVGIFEKTNKICFRSLLQSKNSARLKAKIGLEVLRNLSDQPLERKFADEQFGRFLVTTNFTQSYGS</sequence>
<dbReference type="Proteomes" id="UP000887563">
    <property type="component" value="Unplaced"/>
</dbReference>
<evidence type="ECO:0000313" key="2">
    <source>
        <dbReference type="WBParaSite" id="Minc3s07231g40876"/>
    </source>
</evidence>
<proteinExistence type="predicted"/>
<evidence type="ECO:0000313" key="1">
    <source>
        <dbReference type="Proteomes" id="UP000887563"/>
    </source>
</evidence>
<protein>
    <submittedName>
        <fullName evidence="2">Uncharacterized protein</fullName>
    </submittedName>
</protein>
<reference evidence="2" key="1">
    <citation type="submission" date="2022-11" db="UniProtKB">
        <authorList>
            <consortium name="WormBaseParasite"/>
        </authorList>
    </citation>
    <scope>IDENTIFICATION</scope>
</reference>
<dbReference type="AlphaFoldDB" id="A0A914NM89"/>
<organism evidence="1 2">
    <name type="scientific">Meloidogyne incognita</name>
    <name type="common">Southern root-knot nematode worm</name>
    <name type="synonym">Oxyuris incognita</name>
    <dbReference type="NCBI Taxonomy" id="6306"/>
    <lineage>
        <taxon>Eukaryota</taxon>
        <taxon>Metazoa</taxon>
        <taxon>Ecdysozoa</taxon>
        <taxon>Nematoda</taxon>
        <taxon>Chromadorea</taxon>
        <taxon>Rhabditida</taxon>
        <taxon>Tylenchina</taxon>
        <taxon>Tylenchomorpha</taxon>
        <taxon>Tylenchoidea</taxon>
        <taxon>Meloidogynidae</taxon>
        <taxon>Meloidogyninae</taxon>
        <taxon>Meloidogyne</taxon>
        <taxon>Meloidogyne incognita group</taxon>
    </lineage>
</organism>
<accession>A0A914NM89</accession>